<sequence>MGVHPAFPEMLSKATWPCLQYFAARGGGHKGDLTDPAPDSTPCDDPTTDPQALEGLILEKSKDQEDAMGGAVQAEQEAEQHSVIMRVAIFTWGIHGGPAQEVTFSLL</sequence>
<reference evidence="2" key="8">
    <citation type="journal article" date="2005" name="Science">
        <title>Antisense Transcription in the Mammalian Transcriptome.</title>
        <authorList>
            <consortium name="RIKEN Genome Exploration Research Group and Genome Science Group (Genome Network Project Core Group) and the FANTOM Consortium"/>
        </authorList>
    </citation>
    <scope>NUCLEOTIDE SEQUENCE</scope>
    <source>
        <strain evidence="2">C57BL/6J</strain>
        <tissue evidence="2">Testis</tissue>
    </source>
</reference>
<evidence type="ECO:0000313" key="2">
    <source>
        <dbReference type="EMBL" id="BAC25123.1"/>
    </source>
</evidence>
<organism evidence="2">
    <name type="scientific">Mus musculus</name>
    <name type="common">Mouse</name>
    <dbReference type="NCBI Taxonomy" id="10090"/>
    <lineage>
        <taxon>Eukaryota</taxon>
        <taxon>Metazoa</taxon>
        <taxon>Chordata</taxon>
        <taxon>Craniata</taxon>
        <taxon>Vertebrata</taxon>
        <taxon>Euteleostomi</taxon>
        <taxon>Mammalia</taxon>
        <taxon>Eutheria</taxon>
        <taxon>Euarchontoglires</taxon>
        <taxon>Glires</taxon>
        <taxon>Rodentia</taxon>
        <taxon>Myomorpha</taxon>
        <taxon>Muroidea</taxon>
        <taxon>Muridae</taxon>
        <taxon>Murinae</taxon>
        <taxon>Mus</taxon>
        <taxon>Mus</taxon>
    </lineage>
</organism>
<feature type="region of interest" description="Disordered" evidence="1">
    <location>
        <begin position="27"/>
        <end position="47"/>
    </location>
</feature>
<feature type="compositionally biased region" description="Low complexity" evidence="1">
    <location>
        <begin position="34"/>
        <end position="47"/>
    </location>
</feature>
<proteinExistence type="evidence at transcript level"/>
<reference evidence="2" key="4">
    <citation type="submission" date="2000-07" db="EMBL/GenBank/DDBJ databases">
        <authorList>
            <person name="Adachi J."/>
            <person name="Aizawa K."/>
            <person name="Akahira S."/>
            <person name="Akimura T."/>
            <person name="Arai A."/>
            <person name="Aono H."/>
            <person name="Arakawa T."/>
            <person name="Bono H."/>
            <person name="Carninci P."/>
            <person name="Fukuda S."/>
            <person name="Fukunishi Y."/>
            <person name="Furuno M."/>
            <person name="Hanagaki T."/>
            <person name="Hara A."/>
            <person name="Hayatsu N."/>
            <person name="Hiramoto K."/>
            <person name="Hiraoka T."/>
            <person name="Hori F."/>
            <person name="Imotani K."/>
            <person name="Ishii Y."/>
            <person name="Itoh M."/>
            <person name="Izawa M."/>
            <person name="Kasukawa T."/>
            <person name="Kato H."/>
            <person name="Kawai J."/>
            <person name="Kojima Y."/>
            <person name="Konno H."/>
            <person name="Kouda M."/>
            <person name="Koya S."/>
            <person name="Kurihara C."/>
            <person name="Matsuyama T."/>
            <person name="Miyazaki A."/>
            <person name="Nishi K."/>
            <person name="Nomura K."/>
            <person name="Numazaki R."/>
            <person name="Ohno M."/>
            <person name="Okazaki Y."/>
            <person name="Okido T."/>
            <person name="Owa C."/>
            <person name="Saito H."/>
            <person name="Saito R."/>
            <person name="Sakai C."/>
            <person name="Sakai K."/>
            <person name="Sano H."/>
            <person name="Sasaki D."/>
            <person name="Shibata K."/>
            <person name="Shibata Y."/>
            <person name="Shinagawa A."/>
            <person name="Shiraki T."/>
            <person name="Sogabe Y."/>
            <person name="Suzuki H."/>
            <person name="Tagami M."/>
            <person name="Tagawa A."/>
            <person name="Takahashi F."/>
            <person name="Tanaka T."/>
            <person name="Tejima Y."/>
            <person name="Toya T."/>
            <person name="Yamamura T."/>
            <person name="Yasunishi A."/>
            <person name="Yoshida K."/>
            <person name="Yoshino M."/>
            <person name="Muramatsu M."/>
            <person name="Hayashizaki Y."/>
        </authorList>
    </citation>
    <scope>NUCLEOTIDE SEQUENCE</scope>
    <source>
        <strain evidence="2">C57BL/6J</strain>
        <tissue evidence="2">Testis</tissue>
    </source>
</reference>
<reference evidence="2" key="1">
    <citation type="journal article" date="1999" name="Methods Enzymol.">
        <title>High-efficiency full-length cDNA cloning.</title>
        <authorList>
            <person name="Carninci P."/>
            <person name="Hayashizaki Y."/>
        </authorList>
    </citation>
    <scope>NUCLEOTIDE SEQUENCE</scope>
    <source>
        <strain evidence="2">C57BL/6J</strain>
        <tissue evidence="2">Testis</tissue>
    </source>
</reference>
<name>Q8CF44_MOUSE</name>
<reference evidence="2" key="6">
    <citation type="journal article" date="2002" name="Nature">
        <title>Analysis of the mouse transcriptome based on functional annotation of 60,770 full-length cDNAs.</title>
        <authorList>
            <consortium name="The FANTOM Consortium and the RIKEN Genome Exploration Research Group Phase I and II Team"/>
        </authorList>
    </citation>
    <scope>NUCLEOTIDE SEQUENCE</scope>
    <source>
        <strain evidence="2">C57BL/6J</strain>
        <tissue evidence="2">Testis</tissue>
    </source>
</reference>
<reference evidence="2" key="7">
    <citation type="journal article" date="2005" name="Science">
        <title>The Transcriptional Landscape of the Mammalian Genome.</title>
        <authorList>
            <consortium name="The FANTOM Consortium"/>
            <consortium name="Riken Genome Exploration Research Group and Genome Science Group (Genome Network Project Core Group)"/>
        </authorList>
    </citation>
    <scope>NUCLEOTIDE SEQUENCE</scope>
    <source>
        <strain evidence="2">C57BL/6J</strain>
        <tissue evidence="2">Testis</tissue>
    </source>
</reference>
<reference evidence="2" key="5">
    <citation type="journal article" date="2001" name="Nature">
        <title>Functional annotation of a full-length mouse cDNA collection.</title>
        <authorList>
            <consortium name="The RIKEN Genome Exploration Research Group Phase II Team and the FANTOM Consortium"/>
        </authorList>
    </citation>
    <scope>NUCLEOTIDE SEQUENCE</scope>
    <source>
        <strain evidence="2">C57BL/6J</strain>
        <tissue evidence="2">Testis</tissue>
    </source>
</reference>
<evidence type="ECO:0000256" key="1">
    <source>
        <dbReference type="SAM" id="MobiDB-lite"/>
    </source>
</evidence>
<reference evidence="2" key="3">
    <citation type="journal article" date="2000" name="Genome Res.">
        <title>RIKEN integrated sequence analysis (RISA) system--384-format sequencing pipeline with 384 multicapillary sequencer.</title>
        <authorList>
            <person name="Shibata K."/>
            <person name="Itoh M."/>
            <person name="Aizawa K."/>
            <person name="Nagaoka S."/>
            <person name="Sasaki N."/>
            <person name="Carninci P."/>
            <person name="Konno H."/>
            <person name="Akiyama J."/>
            <person name="Nishi K."/>
            <person name="Kitsunai T."/>
            <person name="Tashiro H."/>
            <person name="Itoh M."/>
            <person name="Sumi N."/>
            <person name="Ishii Y."/>
            <person name="Nakamura S."/>
            <person name="Hazama M."/>
            <person name="Nishine T."/>
            <person name="Harada A."/>
            <person name="Yamamoto R."/>
            <person name="Matsumoto H."/>
            <person name="Sakaguchi S."/>
            <person name="Ikegami T."/>
            <person name="Kashiwagi K."/>
            <person name="Fujiwake S."/>
            <person name="Inoue K."/>
            <person name="Togawa Y."/>
            <person name="Izawa M."/>
            <person name="Ohara E."/>
            <person name="Watahiki M."/>
            <person name="Yoneda Y."/>
            <person name="Ishikawa T."/>
            <person name="Ozawa K."/>
            <person name="Tanaka T."/>
            <person name="Matsuura S."/>
            <person name="Kawai J."/>
            <person name="Okazaki Y."/>
            <person name="Muramatsu M."/>
            <person name="Inoue Y."/>
            <person name="Kira A."/>
            <person name="Hayashizaki Y."/>
        </authorList>
    </citation>
    <scope>NUCLEOTIDE SEQUENCE</scope>
    <source>
        <strain evidence="2">C57BL/6J</strain>
        <tissue evidence="2">Testis</tissue>
    </source>
</reference>
<accession>Q8CF44</accession>
<reference evidence="2" key="2">
    <citation type="journal article" date="2000" name="Genome Res.">
        <title>Normalization and subtraction of cap-trapper-selected cDNAs to prepare full-length cDNA libraries for rapid discovery of new genes.</title>
        <authorList>
            <person name="Carninci P."/>
            <person name="Shibata Y."/>
            <person name="Hayatsu N."/>
            <person name="Sugahara Y."/>
            <person name="Shibata K."/>
            <person name="Itoh M."/>
            <person name="Konno H."/>
            <person name="Okazaki Y."/>
            <person name="Muramatsu M."/>
            <person name="Hayashizaki Y."/>
        </authorList>
    </citation>
    <scope>NUCLEOTIDE SEQUENCE</scope>
    <source>
        <strain evidence="2">C57BL/6J</strain>
        <tissue evidence="2">Testis</tissue>
    </source>
</reference>
<protein>
    <submittedName>
        <fullName evidence="2">Uncharacterized protein</fullName>
    </submittedName>
</protein>
<dbReference type="AlphaFoldDB" id="Q8CF44"/>
<dbReference type="EMBL" id="AK005738">
    <property type="protein sequence ID" value="BAC25123.1"/>
    <property type="molecule type" value="mRNA"/>
</dbReference>